<keyword evidence="1" id="KW-0812">Transmembrane</keyword>
<name>A0A6J3MCF9_9PEZI</name>
<keyword evidence="1" id="KW-0472">Membrane</keyword>
<dbReference type="AlphaFoldDB" id="A0A6J3MCF9"/>
<organism evidence="3">
    <name type="scientific">Dissoconium aciculare CBS 342.82</name>
    <dbReference type="NCBI Taxonomy" id="1314786"/>
    <lineage>
        <taxon>Eukaryota</taxon>
        <taxon>Fungi</taxon>
        <taxon>Dikarya</taxon>
        <taxon>Ascomycota</taxon>
        <taxon>Pezizomycotina</taxon>
        <taxon>Dothideomycetes</taxon>
        <taxon>Dothideomycetidae</taxon>
        <taxon>Mycosphaerellales</taxon>
        <taxon>Dissoconiaceae</taxon>
        <taxon>Dissoconium</taxon>
    </lineage>
</organism>
<evidence type="ECO:0000256" key="1">
    <source>
        <dbReference type="SAM" id="Phobius"/>
    </source>
</evidence>
<sequence length="333" mass="36908">MEAPPGSPFGRRLSKRESTRLNAGVIAVIIIAGIIVGCIALSMLLSCRHRVYEKMKKFRKTSPWEKRKRKKLEAERIRQRDLQRERLVAEAQQVALRERDTKSESTVWFSRLVHDGWPRHLALVTAGAKYELWKISDDKQGKYAYKMTQPWSIGLEEFDASNSQSSINKPSVDGYHMAHIGSTFMTPAQIDQACEAIVSGFETSEFGWKNCQEFLKQFMNRVLVTAKTKDTAWIIEYTKVEQFETDVAFILPPDDFIAAVVARRADEQRKVAAAASTSKTSYISGSTSGASGSFGHGYSGFSHISTSSASHGFGDSGMSSSDFGGGGCSSSSW</sequence>
<reference evidence="3" key="1">
    <citation type="submission" date="2020-01" db="EMBL/GenBank/DDBJ databases">
        <authorList>
            <consortium name="DOE Joint Genome Institute"/>
            <person name="Haridas S."/>
            <person name="Albert R."/>
            <person name="Binder M."/>
            <person name="Bloem J."/>
            <person name="Labutti K."/>
            <person name="Salamov A."/>
            <person name="Andreopoulos B."/>
            <person name="Baker S.E."/>
            <person name="Barry K."/>
            <person name="Bills G."/>
            <person name="Bluhm B.H."/>
            <person name="Cannon C."/>
            <person name="Castanera R."/>
            <person name="Culley D.E."/>
            <person name="Daum C."/>
            <person name="Ezra D."/>
            <person name="Gonzalez J.B."/>
            <person name="Henrissat B."/>
            <person name="Kuo A."/>
            <person name="Liang C."/>
            <person name="Lipzen A."/>
            <person name="Lutzoni F."/>
            <person name="Magnuson J."/>
            <person name="Mondo S."/>
            <person name="Nolan M."/>
            <person name="Ohm R."/>
            <person name="Pangilinan J."/>
            <person name="Park H.-J."/>
            <person name="Ramirez L."/>
            <person name="Alfaro M."/>
            <person name="Sun H."/>
            <person name="Tritt A."/>
            <person name="Yoshinaga Y."/>
            <person name="Zwiers L.-H."/>
            <person name="Turgeon B.G."/>
            <person name="Goodwin S.B."/>
            <person name="Spatafora J.W."/>
            <person name="Crous P.W."/>
            <person name="Grigoriev I.V."/>
        </authorList>
    </citation>
    <scope>NUCLEOTIDE SEQUENCE</scope>
    <source>
        <strain evidence="3">CBS 342.82</strain>
    </source>
</reference>
<reference evidence="3" key="2">
    <citation type="submission" date="2020-04" db="EMBL/GenBank/DDBJ databases">
        <authorList>
            <consortium name="NCBI Genome Project"/>
        </authorList>
    </citation>
    <scope>NUCLEOTIDE SEQUENCE</scope>
    <source>
        <strain evidence="3">CBS 342.82</strain>
    </source>
</reference>
<protein>
    <submittedName>
        <fullName evidence="3">Uncharacterized protein</fullName>
    </submittedName>
</protein>
<keyword evidence="2" id="KW-1185">Reference proteome</keyword>
<dbReference type="RefSeq" id="XP_033462325.1">
    <property type="nucleotide sequence ID" value="XM_033604253.1"/>
</dbReference>
<evidence type="ECO:0000313" key="2">
    <source>
        <dbReference type="Proteomes" id="UP000504637"/>
    </source>
</evidence>
<evidence type="ECO:0000313" key="3">
    <source>
        <dbReference type="RefSeq" id="XP_033462325.1"/>
    </source>
</evidence>
<gene>
    <name evidence="3" type="ORF">K489DRAFT_377837</name>
</gene>
<keyword evidence="1" id="KW-1133">Transmembrane helix</keyword>
<feature type="transmembrane region" description="Helical" evidence="1">
    <location>
        <begin position="21"/>
        <end position="45"/>
    </location>
</feature>
<reference evidence="3" key="3">
    <citation type="submission" date="2025-08" db="UniProtKB">
        <authorList>
            <consortium name="RefSeq"/>
        </authorList>
    </citation>
    <scope>IDENTIFICATION</scope>
    <source>
        <strain evidence="3">CBS 342.82</strain>
    </source>
</reference>
<dbReference type="Proteomes" id="UP000504637">
    <property type="component" value="Unplaced"/>
</dbReference>
<accession>A0A6J3MCF9</accession>
<proteinExistence type="predicted"/>
<dbReference type="GeneID" id="54362053"/>